<accession>A0A482YBI7</accession>
<proteinExistence type="predicted"/>
<protein>
    <submittedName>
        <fullName evidence="1">Uncharacterized protein</fullName>
    </submittedName>
</protein>
<evidence type="ECO:0000313" key="1">
    <source>
        <dbReference type="EMBL" id="RZV12104.1"/>
    </source>
</evidence>
<name>A0A482YBI7_9EURY</name>
<sequence>MSDGAYPRRERRGIAPVQRITTRVAVLEDHSERLSIEAVDTPEPDPNGAVITVDLKDDKREEMTDVETVGILVIDTV</sequence>
<comment type="caution">
    <text evidence="1">The sequence shown here is derived from an EMBL/GenBank/DDBJ whole genome shotgun (WGS) entry which is preliminary data.</text>
</comment>
<dbReference type="AlphaFoldDB" id="A0A482YBI7"/>
<organism evidence="1 2">
    <name type="scientific">Natrinema hispanicum</name>
    <dbReference type="NCBI Taxonomy" id="392421"/>
    <lineage>
        <taxon>Archaea</taxon>
        <taxon>Methanobacteriati</taxon>
        <taxon>Methanobacteriota</taxon>
        <taxon>Stenosarchaea group</taxon>
        <taxon>Halobacteria</taxon>
        <taxon>Halobacteriales</taxon>
        <taxon>Natrialbaceae</taxon>
        <taxon>Natrinema</taxon>
    </lineage>
</organism>
<dbReference type="EMBL" id="SHMP01000003">
    <property type="protein sequence ID" value="RZV12104.1"/>
    <property type="molecule type" value="Genomic_DNA"/>
</dbReference>
<dbReference type="RefSeq" id="WP_130499409.1">
    <property type="nucleotide sequence ID" value="NZ_SHMP01000003.1"/>
</dbReference>
<reference evidence="1 2" key="1">
    <citation type="submission" date="2019-02" db="EMBL/GenBank/DDBJ databases">
        <title>Genomic Encyclopedia of Archaeal and Bacterial Type Strains, Phase II (KMG-II): from individual species to whole genera.</title>
        <authorList>
            <person name="Goeker M."/>
        </authorList>
    </citation>
    <scope>NUCLEOTIDE SEQUENCE [LARGE SCALE GENOMIC DNA]</scope>
    <source>
        <strain evidence="1 2">DSM 18328</strain>
    </source>
</reference>
<evidence type="ECO:0000313" key="2">
    <source>
        <dbReference type="Proteomes" id="UP000291097"/>
    </source>
</evidence>
<dbReference type="Proteomes" id="UP000291097">
    <property type="component" value="Unassembled WGS sequence"/>
</dbReference>
<gene>
    <name evidence="1" type="ORF">BDK88_0994</name>
</gene>